<dbReference type="EMBL" id="JAESDN010000001">
    <property type="protein sequence ID" value="KAG7058482.1"/>
    <property type="molecule type" value="Genomic_DNA"/>
</dbReference>
<comment type="caution">
    <text evidence="1">The sequence shown here is derived from an EMBL/GenBank/DDBJ whole genome shotgun (WGS) entry which is preliminary data.</text>
</comment>
<accession>A0A9P7UJ50</accession>
<organism evidence="1 2">
    <name type="scientific">Colletotrichum scovillei</name>
    <dbReference type="NCBI Taxonomy" id="1209932"/>
    <lineage>
        <taxon>Eukaryota</taxon>
        <taxon>Fungi</taxon>
        <taxon>Dikarya</taxon>
        <taxon>Ascomycota</taxon>
        <taxon>Pezizomycotina</taxon>
        <taxon>Sordariomycetes</taxon>
        <taxon>Hypocreomycetidae</taxon>
        <taxon>Glomerellales</taxon>
        <taxon>Glomerellaceae</taxon>
        <taxon>Colletotrichum</taxon>
        <taxon>Colletotrichum acutatum species complex</taxon>
    </lineage>
</organism>
<sequence>MFIADANQLLILPYQLDQATRRMYQPDAEKCPSIPCKSYDGTMDHCRGPRCNMGILRAVESSDVLVEVAISR</sequence>
<evidence type="ECO:0000313" key="1">
    <source>
        <dbReference type="EMBL" id="KAG7058482.1"/>
    </source>
</evidence>
<proteinExistence type="predicted"/>
<dbReference type="Proteomes" id="UP000699042">
    <property type="component" value="Unassembled WGS sequence"/>
</dbReference>
<feature type="non-terminal residue" evidence="1">
    <location>
        <position position="72"/>
    </location>
</feature>
<reference evidence="1" key="1">
    <citation type="submission" date="2021-05" db="EMBL/GenBank/DDBJ databases">
        <title>Comparative genomics of three Colletotrichum scovillei strains and genetic complementation revealed genes involved fungal growth and virulence on chili pepper.</title>
        <authorList>
            <person name="Hsieh D.-K."/>
            <person name="Chuang S.-C."/>
            <person name="Chen C.-Y."/>
            <person name="Chao Y.-T."/>
            <person name="Lu M.-Y.J."/>
            <person name="Lee M.-H."/>
            <person name="Shih M.-C."/>
        </authorList>
    </citation>
    <scope>NUCLEOTIDE SEQUENCE</scope>
    <source>
        <strain evidence="1">Coll-153</strain>
    </source>
</reference>
<keyword evidence="2" id="KW-1185">Reference proteome</keyword>
<protein>
    <submittedName>
        <fullName evidence="1">Uncharacterized protein</fullName>
    </submittedName>
</protein>
<evidence type="ECO:0000313" key="2">
    <source>
        <dbReference type="Proteomes" id="UP000699042"/>
    </source>
</evidence>
<gene>
    <name evidence="1" type="ORF">JMJ77_005857</name>
</gene>
<name>A0A9P7UJ50_9PEZI</name>
<dbReference type="AlphaFoldDB" id="A0A9P7UJ50"/>